<dbReference type="EMBL" id="JAGFBR010000001">
    <property type="protein sequence ID" value="KAH0471036.1"/>
    <property type="molecule type" value="Genomic_DNA"/>
</dbReference>
<keyword evidence="2" id="KW-1185">Reference proteome</keyword>
<accession>A0AAV7HQR2</accession>
<name>A0AAV7HQR2_DENCH</name>
<protein>
    <submittedName>
        <fullName evidence="1">Uncharacterized protein</fullName>
    </submittedName>
</protein>
<organism evidence="1 2">
    <name type="scientific">Dendrobium chrysotoxum</name>
    <name type="common">Orchid</name>
    <dbReference type="NCBI Taxonomy" id="161865"/>
    <lineage>
        <taxon>Eukaryota</taxon>
        <taxon>Viridiplantae</taxon>
        <taxon>Streptophyta</taxon>
        <taxon>Embryophyta</taxon>
        <taxon>Tracheophyta</taxon>
        <taxon>Spermatophyta</taxon>
        <taxon>Magnoliopsida</taxon>
        <taxon>Liliopsida</taxon>
        <taxon>Asparagales</taxon>
        <taxon>Orchidaceae</taxon>
        <taxon>Epidendroideae</taxon>
        <taxon>Malaxideae</taxon>
        <taxon>Dendrobiinae</taxon>
        <taxon>Dendrobium</taxon>
    </lineage>
</organism>
<proteinExistence type="predicted"/>
<sequence>MEFELERGSVRNIPARATRSLVERPCAENLEIRLLRLEVAGGMLLLAALWLAVLESLLPNFTLQVGPPSFKANIHR</sequence>
<gene>
    <name evidence="1" type="ORF">IEQ34_000759</name>
</gene>
<dbReference type="Proteomes" id="UP000775213">
    <property type="component" value="Unassembled WGS sequence"/>
</dbReference>
<dbReference type="AlphaFoldDB" id="A0AAV7HQR2"/>
<evidence type="ECO:0000313" key="2">
    <source>
        <dbReference type="Proteomes" id="UP000775213"/>
    </source>
</evidence>
<comment type="caution">
    <text evidence="1">The sequence shown here is derived from an EMBL/GenBank/DDBJ whole genome shotgun (WGS) entry which is preliminary data.</text>
</comment>
<evidence type="ECO:0000313" key="1">
    <source>
        <dbReference type="EMBL" id="KAH0471036.1"/>
    </source>
</evidence>
<reference evidence="1 2" key="1">
    <citation type="journal article" date="2021" name="Hortic Res">
        <title>Chromosome-scale assembly of the Dendrobium chrysotoxum genome enhances the understanding of orchid evolution.</title>
        <authorList>
            <person name="Zhang Y."/>
            <person name="Zhang G.Q."/>
            <person name="Zhang D."/>
            <person name="Liu X.D."/>
            <person name="Xu X.Y."/>
            <person name="Sun W.H."/>
            <person name="Yu X."/>
            <person name="Zhu X."/>
            <person name="Wang Z.W."/>
            <person name="Zhao X."/>
            <person name="Zhong W.Y."/>
            <person name="Chen H."/>
            <person name="Yin W.L."/>
            <person name="Huang T."/>
            <person name="Niu S.C."/>
            <person name="Liu Z.J."/>
        </authorList>
    </citation>
    <scope>NUCLEOTIDE SEQUENCE [LARGE SCALE GENOMIC DNA]</scope>
    <source>
        <strain evidence="1">Lindl</strain>
    </source>
</reference>